<keyword evidence="2" id="KW-0560">Oxidoreductase</keyword>
<dbReference type="Pfam" id="PF00106">
    <property type="entry name" value="adh_short"/>
    <property type="match status" value="1"/>
</dbReference>
<comment type="caution">
    <text evidence="4">The sequence shown here is derived from an EMBL/GenBank/DDBJ whole genome shotgun (WGS) entry which is preliminary data.</text>
</comment>
<evidence type="ECO:0000256" key="3">
    <source>
        <dbReference type="RuleBase" id="RU000363"/>
    </source>
</evidence>
<dbReference type="Gene3D" id="3.40.50.720">
    <property type="entry name" value="NAD(P)-binding Rossmann-like Domain"/>
    <property type="match status" value="1"/>
</dbReference>
<dbReference type="PANTHER" id="PTHR43115:SF4">
    <property type="entry name" value="DEHYDROGENASE_REDUCTASE SDR FAMILY MEMBER 11"/>
    <property type="match status" value="1"/>
</dbReference>
<dbReference type="SUPFAM" id="SSF51735">
    <property type="entry name" value="NAD(P)-binding Rossmann-fold domains"/>
    <property type="match status" value="1"/>
</dbReference>
<dbReference type="AlphaFoldDB" id="A0A8K0D9N8"/>
<organism evidence="4 5">
    <name type="scientific">Ignelater luminosus</name>
    <name type="common">Cucubano</name>
    <name type="synonym">Pyrophorus luminosus</name>
    <dbReference type="NCBI Taxonomy" id="2038154"/>
    <lineage>
        <taxon>Eukaryota</taxon>
        <taxon>Metazoa</taxon>
        <taxon>Ecdysozoa</taxon>
        <taxon>Arthropoda</taxon>
        <taxon>Hexapoda</taxon>
        <taxon>Insecta</taxon>
        <taxon>Pterygota</taxon>
        <taxon>Neoptera</taxon>
        <taxon>Endopterygota</taxon>
        <taxon>Coleoptera</taxon>
        <taxon>Polyphaga</taxon>
        <taxon>Elateriformia</taxon>
        <taxon>Elateroidea</taxon>
        <taxon>Elateridae</taxon>
        <taxon>Agrypninae</taxon>
        <taxon>Pyrophorini</taxon>
        <taxon>Ignelater</taxon>
    </lineage>
</organism>
<name>A0A8K0D9N8_IGNLU</name>
<dbReference type="PRINTS" id="PR00081">
    <property type="entry name" value="GDHRDH"/>
</dbReference>
<evidence type="ECO:0000256" key="2">
    <source>
        <dbReference type="ARBA" id="ARBA00023002"/>
    </source>
</evidence>
<dbReference type="PANTHER" id="PTHR43115">
    <property type="entry name" value="DEHYDROGENASE/REDUCTASE SDR FAMILY MEMBER 11"/>
    <property type="match status" value="1"/>
</dbReference>
<evidence type="ECO:0008006" key="6">
    <source>
        <dbReference type="Google" id="ProtNLM"/>
    </source>
</evidence>
<evidence type="ECO:0000256" key="1">
    <source>
        <dbReference type="ARBA" id="ARBA00006484"/>
    </source>
</evidence>
<dbReference type="FunFam" id="3.40.50.720:FF:000047">
    <property type="entry name" value="NADP-dependent L-serine/L-allo-threonine dehydrogenase"/>
    <property type="match status" value="1"/>
</dbReference>
<evidence type="ECO:0000313" key="4">
    <source>
        <dbReference type="EMBL" id="KAF2902135.1"/>
    </source>
</evidence>
<dbReference type="InterPro" id="IPR036291">
    <property type="entry name" value="NAD(P)-bd_dom_sf"/>
</dbReference>
<accession>A0A8K0D9N8</accession>
<protein>
    <recommendedName>
        <fullName evidence="6">Farnesol dehydrogenase</fullName>
    </recommendedName>
</protein>
<dbReference type="InterPro" id="IPR002347">
    <property type="entry name" value="SDR_fam"/>
</dbReference>
<dbReference type="PRINTS" id="PR00080">
    <property type="entry name" value="SDRFAMILY"/>
</dbReference>
<evidence type="ECO:0000313" key="5">
    <source>
        <dbReference type="Proteomes" id="UP000801492"/>
    </source>
</evidence>
<dbReference type="GO" id="GO:0016616">
    <property type="term" value="F:oxidoreductase activity, acting on the CH-OH group of donors, NAD or NADP as acceptor"/>
    <property type="evidence" value="ECO:0007669"/>
    <property type="project" value="UniProtKB-ARBA"/>
</dbReference>
<dbReference type="EMBL" id="VTPC01001386">
    <property type="protein sequence ID" value="KAF2902135.1"/>
    <property type="molecule type" value="Genomic_DNA"/>
</dbReference>
<sequence length="256" mass="27888">MDRWLGKVAVVTGASAGIGAAVAEKLVESGLKVVGLARRKEKVDELAKKLIGKKGKLYAYQADVTKEEDILKAFKWTKDNLGPIHILINNAGTFRTTTLMEGNTRLWKEVLDTNLLGTCIATREAVKDMKTNNVAGHIIHMNSIAGHSVPNFPNLSIYIASKHALRALTETLRQELNSIGSKIKISSISPGYVQTEIVQASLKGSGPFAVPEIEEAFNRLPSLQAEDIADSVLYVLSTPPHVQVHELMIKPIGEPF</sequence>
<comment type="similarity">
    <text evidence="1 3">Belongs to the short-chain dehydrogenases/reductases (SDR) family.</text>
</comment>
<dbReference type="Proteomes" id="UP000801492">
    <property type="component" value="Unassembled WGS sequence"/>
</dbReference>
<dbReference type="OrthoDB" id="1933717at2759"/>
<keyword evidence="5" id="KW-1185">Reference proteome</keyword>
<reference evidence="4" key="1">
    <citation type="submission" date="2019-08" db="EMBL/GenBank/DDBJ databases">
        <title>The genome of the North American firefly Photinus pyralis.</title>
        <authorList>
            <consortium name="Photinus pyralis genome working group"/>
            <person name="Fallon T.R."/>
            <person name="Sander Lower S.E."/>
            <person name="Weng J.-K."/>
        </authorList>
    </citation>
    <scope>NUCLEOTIDE SEQUENCE</scope>
    <source>
        <strain evidence="4">TRF0915ILg1</strain>
        <tissue evidence="4">Whole body</tissue>
    </source>
</reference>
<proteinExistence type="inferred from homology"/>
<gene>
    <name evidence="4" type="ORF">ILUMI_04043</name>
</gene>